<organism evidence="9 10">
    <name type="scientific">Adineta steineri</name>
    <dbReference type="NCBI Taxonomy" id="433720"/>
    <lineage>
        <taxon>Eukaryota</taxon>
        <taxon>Metazoa</taxon>
        <taxon>Spiralia</taxon>
        <taxon>Gnathifera</taxon>
        <taxon>Rotifera</taxon>
        <taxon>Eurotatoria</taxon>
        <taxon>Bdelloidea</taxon>
        <taxon>Adinetida</taxon>
        <taxon>Adinetidae</taxon>
        <taxon>Adineta</taxon>
    </lineage>
</organism>
<dbReference type="InterPro" id="IPR020850">
    <property type="entry name" value="GED_dom"/>
</dbReference>
<dbReference type="InterPro" id="IPR001401">
    <property type="entry name" value="Dynamin_GTPase"/>
</dbReference>
<dbReference type="PANTHER" id="PTHR11566">
    <property type="entry name" value="DYNAMIN"/>
    <property type="match status" value="1"/>
</dbReference>
<dbReference type="PRINTS" id="PR00195">
    <property type="entry name" value="DYNAMIN"/>
</dbReference>
<dbReference type="Pfam" id="PF01031">
    <property type="entry name" value="Dynamin_M"/>
    <property type="match status" value="1"/>
</dbReference>
<feature type="domain" description="GED" evidence="4">
    <location>
        <begin position="553"/>
        <end position="645"/>
    </location>
</feature>
<dbReference type="InterPro" id="IPR000375">
    <property type="entry name" value="Dynamin_stalk"/>
</dbReference>
<reference evidence="9" key="1">
    <citation type="submission" date="2021-02" db="EMBL/GenBank/DDBJ databases">
        <authorList>
            <person name="Nowell W R."/>
        </authorList>
    </citation>
    <scope>NUCLEOTIDE SEQUENCE</scope>
</reference>
<dbReference type="EMBL" id="CAJOBB010004855">
    <property type="protein sequence ID" value="CAF4106015.1"/>
    <property type="molecule type" value="Genomic_DNA"/>
</dbReference>
<feature type="domain" description="Dynamin-type G" evidence="5">
    <location>
        <begin position="33"/>
        <end position="302"/>
    </location>
</feature>
<name>A0A819VA03_9BILA</name>
<dbReference type="GO" id="GO:0005874">
    <property type="term" value="C:microtubule"/>
    <property type="evidence" value="ECO:0007669"/>
    <property type="project" value="TreeGrafter"/>
</dbReference>
<dbReference type="GO" id="GO:0003924">
    <property type="term" value="F:GTPase activity"/>
    <property type="evidence" value="ECO:0007669"/>
    <property type="project" value="InterPro"/>
</dbReference>
<dbReference type="Proteomes" id="UP000663860">
    <property type="component" value="Unassembled WGS sequence"/>
</dbReference>
<evidence type="ECO:0000259" key="4">
    <source>
        <dbReference type="PROSITE" id="PS51388"/>
    </source>
</evidence>
<dbReference type="CDD" id="cd08771">
    <property type="entry name" value="DLP_1"/>
    <property type="match status" value="1"/>
</dbReference>
<dbReference type="InterPro" id="IPR030381">
    <property type="entry name" value="G_DYNAMIN_dom"/>
</dbReference>
<sequence length="673" mass="76717">MASFTDVYDEKVGSLMDKIDEVRSLVSSSNNYGISFPSIIVVGDQSSGKSTLLEALSEVELPRGSGIITRCPIVLRLRKSNIRQVYHIQTGGKKVVLDTTRFKIRDYIENETQKLAGNNKQIVDKLIELQVEDPNVRDLTVVDLPGIARNPIAGQPKNIHKQTTDLIRKYIREESSVILCVFPANVDIATVESFTLAQEYDKAGTRTIGVITKSDLAPNPKDLAQQLLMTRTNVQQLKLGLIAVCNREAEKDFSLQNAREREKTFFQKHPALTSVGSNCLGIDALINRLADLYCDRVKEMFPKIRSDIQQKLKVVCEQLSKLPQDLETTSARLAKYHELTDYYIENILKSRLGDRDHGQHTSMINIIHRKFEQFEQDVHKCSEELFKKEYREKVRSAISGCLGEQLPNFLSNSVLKHLIGEKLDQLYKIVKDLIEQCFHEVSILLLNNENDTFQDDLLLMKLLPVFREAVGLHLKQQRNTVCEQVEDLIRLEKFDPYTLNSYYMDTITKFKNHSTSKKSNDSMFSFLSSDSKWTDDNDDNLLFKSVSNEDSSVQEMLFSIYSYWKVLTKRFIDYTALSVRAECVFSVCSGIRDRLRRIPVEKDYLVDLCLTTDASMRAKRDELQQTKKILETADAILGAKSSIVVNGITNINDDTGGFSLAAPYQNGRKRKRN</sequence>
<evidence type="ECO:0000259" key="5">
    <source>
        <dbReference type="PROSITE" id="PS51718"/>
    </source>
</evidence>
<comment type="similarity">
    <text evidence="3">Belongs to the TRAFAC class dynamin-like GTPase superfamily. Dynamin/Fzo/YdjA family.</text>
</comment>
<dbReference type="GO" id="GO:0016020">
    <property type="term" value="C:membrane"/>
    <property type="evidence" value="ECO:0007669"/>
    <property type="project" value="TreeGrafter"/>
</dbReference>
<dbReference type="Proteomes" id="UP000663868">
    <property type="component" value="Unassembled WGS sequence"/>
</dbReference>
<dbReference type="OrthoDB" id="5061070at2759"/>
<dbReference type="Proteomes" id="UP000663881">
    <property type="component" value="Unassembled WGS sequence"/>
</dbReference>
<dbReference type="InterPro" id="IPR045063">
    <property type="entry name" value="Dynamin_N"/>
</dbReference>
<accession>A0A819VA03</accession>
<dbReference type="AlphaFoldDB" id="A0A819VA03"/>
<dbReference type="SUPFAM" id="SSF52540">
    <property type="entry name" value="P-loop containing nucleoside triphosphate hydrolases"/>
    <property type="match status" value="1"/>
</dbReference>
<comment type="caution">
    <text evidence="9">The sequence shown here is derived from an EMBL/GenBank/DDBJ whole genome shotgun (WGS) entry which is preliminary data.</text>
</comment>
<keyword evidence="1 3" id="KW-0547">Nucleotide-binding</keyword>
<proteinExistence type="inferred from homology"/>
<dbReference type="PROSITE" id="PS51718">
    <property type="entry name" value="G_DYNAMIN_2"/>
    <property type="match status" value="1"/>
</dbReference>
<evidence type="ECO:0000313" key="6">
    <source>
        <dbReference type="EMBL" id="CAF1406151.1"/>
    </source>
</evidence>
<dbReference type="PROSITE" id="PS51388">
    <property type="entry name" value="GED"/>
    <property type="match status" value="1"/>
</dbReference>
<dbReference type="EMBL" id="CAJNON010002078">
    <property type="protein sequence ID" value="CAF1499158.1"/>
    <property type="molecule type" value="Genomic_DNA"/>
</dbReference>
<dbReference type="InterPro" id="IPR019762">
    <property type="entry name" value="Dynamin_GTPase_CS"/>
</dbReference>
<evidence type="ECO:0000313" key="8">
    <source>
        <dbReference type="EMBL" id="CAF4089944.1"/>
    </source>
</evidence>
<dbReference type="Gene3D" id="3.40.50.300">
    <property type="entry name" value="P-loop containing nucleotide triphosphate hydrolases"/>
    <property type="match status" value="1"/>
</dbReference>
<gene>
    <name evidence="6" type="ORF">IZO911_LOCUS39795</name>
    <name evidence="9" type="ORF">KXQ929_LOCUS34807</name>
    <name evidence="8" type="ORF">OKA104_LOCUS35080</name>
    <name evidence="7" type="ORF">VCS650_LOCUS42145</name>
</gene>
<dbReference type="Gene3D" id="1.20.120.1240">
    <property type="entry name" value="Dynamin, middle domain"/>
    <property type="match status" value="1"/>
</dbReference>
<dbReference type="EMBL" id="CAJOAY010004960">
    <property type="protein sequence ID" value="CAF4089944.1"/>
    <property type="molecule type" value="Genomic_DNA"/>
</dbReference>
<dbReference type="GO" id="GO:0005737">
    <property type="term" value="C:cytoplasm"/>
    <property type="evidence" value="ECO:0007669"/>
    <property type="project" value="TreeGrafter"/>
</dbReference>
<dbReference type="PANTHER" id="PTHR11566:SF173">
    <property type="entry name" value="DYNAMIN-RELATED PROTEIN 4C"/>
    <property type="match status" value="1"/>
</dbReference>
<dbReference type="Pfam" id="PF00350">
    <property type="entry name" value="Dynamin_N"/>
    <property type="match status" value="1"/>
</dbReference>
<keyword evidence="2 3" id="KW-0342">GTP-binding</keyword>
<evidence type="ECO:0000313" key="7">
    <source>
        <dbReference type="EMBL" id="CAF1499158.1"/>
    </source>
</evidence>
<dbReference type="GO" id="GO:0005525">
    <property type="term" value="F:GTP binding"/>
    <property type="evidence" value="ECO:0007669"/>
    <property type="project" value="UniProtKB-KW"/>
</dbReference>
<dbReference type="InterPro" id="IPR022812">
    <property type="entry name" value="Dynamin"/>
</dbReference>
<dbReference type="PROSITE" id="PS00410">
    <property type="entry name" value="G_DYNAMIN_1"/>
    <property type="match status" value="1"/>
</dbReference>
<evidence type="ECO:0000313" key="9">
    <source>
        <dbReference type="EMBL" id="CAF4106015.1"/>
    </source>
</evidence>
<dbReference type="InterPro" id="IPR027417">
    <property type="entry name" value="P-loop_NTPase"/>
</dbReference>
<dbReference type="Proteomes" id="UP000663891">
    <property type="component" value="Unassembled WGS sequence"/>
</dbReference>
<evidence type="ECO:0000256" key="1">
    <source>
        <dbReference type="ARBA" id="ARBA00022741"/>
    </source>
</evidence>
<dbReference type="SMART" id="SM00053">
    <property type="entry name" value="DYNc"/>
    <property type="match status" value="1"/>
</dbReference>
<evidence type="ECO:0000256" key="2">
    <source>
        <dbReference type="ARBA" id="ARBA00023134"/>
    </source>
</evidence>
<protein>
    <submittedName>
        <fullName evidence="9">Uncharacterized protein</fullName>
    </submittedName>
</protein>
<dbReference type="GO" id="GO:0008017">
    <property type="term" value="F:microtubule binding"/>
    <property type="evidence" value="ECO:0007669"/>
    <property type="project" value="TreeGrafter"/>
</dbReference>
<evidence type="ECO:0000313" key="10">
    <source>
        <dbReference type="Proteomes" id="UP000663868"/>
    </source>
</evidence>
<dbReference type="EMBL" id="CAJNOE010001259">
    <property type="protein sequence ID" value="CAF1406151.1"/>
    <property type="molecule type" value="Genomic_DNA"/>
</dbReference>
<evidence type="ECO:0000256" key="3">
    <source>
        <dbReference type="RuleBase" id="RU003932"/>
    </source>
</evidence>